<evidence type="ECO:0000313" key="6">
    <source>
        <dbReference type="Proteomes" id="UP000584405"/>
    </source>
</evidence>
<dbReference type="Pfam" id="PF22865">
    <property type="entry name" value="MgtS-like"/>
    <property type="match status" value="1"/>
</dbReference>
<evidence type="ECO:0000313" key="2">
    <source>
        <dbReference type="EMBL" id="MBA0157532.1"/>
    </source>
</evidence>
<keyword evidence="1" id="KW-0472">Membrane</keyword>
<gene>
    <name evidence="2" type="primary">mgtS</name>
    <name evidence="4" type="ORF">F131LOC_009980</name>
    <name evidence="3" type="ORF">F131LOC_02112</name>
    <name evidence="2" type="ORF">H0253_01595</name>
</gene>
<dbReference type="Proteomes" id="UP000237284">
    <property type="component" value="Chromosome"/>
</dbReference>
<dbReference type="InterPro" id="IPR047998">
    <property type="entry name" value="MgtS"/>
</dbReference>
<reference evidence="3" key="1">
    <citation type="submission" date="2017-12" db="EMBL/GenBank/DDBJ databases">
        <title>First report on the novel genomospecies/subspecies of Pectobacterium carotovorum in Russia.</title>
        <authorList>
            <person name="Shirshikov F.V."/>
            <person name="Miroshnikov K."/>
            <person name="Toshakov S.V."/>
            <person name="Kabanova A.P."/>
            <person name="Barannik A.P."/>
            <person name="Shneider M."/>
            <person name="Ignatov A.N."/>
            <person name="Miroshnikov K.A."/>
        </authorList>
    </citation>
    <scope>NUCLEOTIDE SEQUENCE [LARGE SCALE GENOMIC DNA]</scope>
    <source>
        <strain evidence="3">F131</strain>
    </source>
</reference>
<name>A0A855MGZ3_9GAMM</name>
<sequence>MLGNINVFIVVLGGILSLSFLAAYLSPRWDD</sequence>
<keyword evidence="1" id="KW-0812">Transmembrane</keyword>
<accession>A0A855MGZ3</accession>
<organism evidence="3">
    <name type="scientific">Pectobacterium versatile</name>
    <dbReference type="NCBI Taxonomy" id="2488639"/>
    <lineage>
        <taxon>Bacteria</taxon>
        <taxon>Pseudomonadati</taxon>
        <taxon>Pseudomonadota</taxon>
        <taxon>Gammaproteobacteria</taxon>
        <taxon>Enterobacterales</taxon>
        <taxon>Pectobacteriaceae</taxon>
        <taxon>Pectobacterium</taxon>
    </lineage>
</organism>
<dbReference type="EMBL" id="PDVW01000010">
    <property type="protein sequence ID" value="POY49983.1"/>
    <property type="molecule type" value="Genomic_DNA"/>
</dbReference>
<reference evidence="2 6" key="2">
    <citation type="submission" date="2020-07" db="EMBL/GenBank/DDBJ databases">
        <title>Updated taxonomy of Pectobacterium genus in the CIRM-CFBP bacterial collection: when new species reveal old endemic population.</title>
        <authorList>
            <person name="Pedron J."/>
            <person name="Barny M.A."/>
            <person name="Portier P."/>
        </authorList>
    </citation>
    <scope>NUCLEOTIDE SEQUENCE [LARGE SCALE GENOMIC DNA]</scope>
    <source>
        <strain evidence="2 6">CFBP5669</strain>
    </source>
</reference>
<dbReference type="NCBIfam" id="NF033842">
    <property type="entry name" value="small_MgtS"/>
    <property type="match status" value="1"/>
</dbReference>
<dbReference type="RefSeq" id="WP_010295270.1">
    <property type="nucleotide sequence ID" value="NZ_BGPS01000013.1"/>
</dbReference>
<dbReference type="AlphaFoldDB" id="A0A855MGZ3"/>
<dbReference type="EMBL" id="CP065030">
    <property type="protein sequence ID" value="QPK17611.1"/>
    <property type="molecule type" value="Genomic_DNA"/>
</dbReference>
<evidence type="ECO:0000313" key="3">
    <source>
        <dbReference type="EMBL" id="POY49983.1"/>
    </source>
</evidence>
<proteinExistence type="predicted"/>
<dbReference type="Proteomes" id="UP000584405">
    <property type="component" value="Unassembled WGS sequence"/>
</dbReference>
<evidence type="ECO:0000256" key="1">
    <source>
        <dbReference type="SAM" id="Phobius"/>
    </source>
</evidence>
<protein>
    <submittedName>
        <fullName evidence="2">Protein MgtS</fullName>
    </submittedName>
</protein>
<reference evidence="4 5" key="3">
    <citation type="submission" date="2020-11" db="EMBL/GenBank/DDBJ databases">
        <title>Complete genome sequence of Pectobacterium versatile F131.</title>
        <authorList>
            <person name="Shirshikov F.V."/>
            <person name="Miroshnikov K."/>
            <person name="Toshakov S.V."/>
            <person name="Kabanova A.P."/>
            <person name="Barannik A.P."/>
            <person name="Shneider M."/>
            <person name="Ignatov A.N."/>
            <person name="Miroshnikov K.A."/>
            <person name="Mikhailova Y.V."/>
            <person name="Shelenkov A."/>
            <person name="Yanushevich Y.G."/>
            <person name="Evseev P.V."/>
        </authorList>
    </citation>
    <scope>NUCLEOTIDE SEQUENCE [LARGE SCALE GENOMIC DNA]</scope>
    <source>
        <strain evidence="4 5">F131</strain>
    </source>
</reference>
<keyword evidence="1" id="KW-1133">Transmembrane helix</keyword>
<dbReference type="EMBL" id="JACDRT010000001">
    <property type="protein sequence ID" value="MBA0157532.1"/>
    <property type="molecule type" value="Genomic_DNA"/>
</dbReference>
<evidence type="ECO:0000313" key="5">
    <source>
        <dbReference type="Proteomes" id="UP000237284"/>
    </source>
</evidence>
<feature type="transmembrane region" description="Helical" evidence="1">
    <location>
        <begin position="7"/>
        <end position="25"/>
    </location>
</feature>
<evidence type="ECO:0000313" key="4">
    <source>
        <dbReference type="EMBL" id="QPK17611.1"/>
    </source>
</evidence>
<dbReference type="GeneID" id="61348153"/>